<dbReference type="Pfam" id="PF12697">
    <property type="entry name" value="Abhydrolase_6"/>
    <property type="match status" value="1"/>
</dbReference>
<protein>
    <submittedName>
        <fullName evidence="4">Oxidoreductase 2OG-Fe(II) oxygenase family</fullName>
    </submittedName>
</protein>
<dbReference type="PANTHER" id="PTHR47990">
    <property type="entry name" value="2-OXOGLUTARATE (2OG) AND FE(II)-DEPENDENT OXYGENASE SUPERFAMILY PROTEIN-RELATED"/>
    <property type="match status" value="1"/>
</dbReference>
<gene>
    <name evidence="4" type="ORF">N7493_002404</name>
</gene>
<keyword evidence="2" id="KW-0560">Oxidoreductase</keyword>
<evidence type="ECO:0000256" key="1">
    <source>
        <dbReference type="ARBA" id="ARBA00008056"/>
    </source>
</evidence>
<dbReference type="Pfam" id="PF03171">
    <property type="entry name" value="2OG-FeII_Oxy"/>
    <property type="match status" value="1"/>
</dbReference>
<dbReference type="Gene3D" id="2.60.120.330">
    <property type="entry name" value="B-lactam Antibiotic, Isopenicillin N Synthase, Chain"/>
    <property type="match status" value="1"/>
</dbReference>
<feature type="domain" description="Fe2OG dioxygenase" evidence="3">
    <location>
        <begin position="249"/>
        <end position="366"/>
    </location>
</feature>
<dbReference type="GO" id="GO:0046872">
    <property type="term" value="F:metal ion binding"/>
    <property type="evidence" value="ECO:0007669"/>
    <property type="project" value="UniProtKB-KW"/>
</dbReference>
<dbReference type="InterPro" id="IPR044861">
    <property type="entry name" value="IPNS-like_FE2OG_OXY"/>
</dbReference>
<dbReference type="InterPro" id="IPR050231">
    <property type="entry name" value="Iron_ascorbate_oxido_reductase"/>
</dbReference>
<evidence type="ECO:0000256" key="2">
    <source>
        <dbReference type="RuleBase" id="RU003682"/>
    </source>
</evidence>
<keyword evidence="2" id="KW-0408">Iron</keyword>
<dbReference type="InterPro" id="IPR027443">
    <property type="entry name" value="IPNS-like_sf"/>
</dbReference>
<name>A0AAD6MYK5_9EURO</name>
<organism evidence="4 5">
    <name type="scientific">Penicillium malachiteum</name>
    <dbReference type="NCBI Taxonomy" id="1324776"/>
    <lineage>
        <taxon>Eukaryota</taxon>
        <taxon>Fungi</taxon>
        <taxon>Dikarya</taxon>
        <taxon>Ascomycota</taxon>
        <taxon>Pezizomycotina</taxon>
        <taxon>Eurotiomycetes</taxon>
        <taxon>Eurotiomycetidae</taxon>
        <taxon>Eurotiales</taxon>
        <taxon>Aspergillaceae</taxon>
        <taxon>Penicillium</taxon>
    </lineage>
</organism>
<sequence length="445" mass="48327">MAQTYDEVFPFRGKGVEVTGLLKRGKGEGRDLPLIVLIHGGAINAAYFDNPSFSYPAILSERGHNVLNIQRAGYGGNPLPTSKTPIADSISVITDLIDEVYRYQVGNRGGVIIFGHSLGGATTLAIAAQSELPFPLLGVGALGIVPSPTKSGLFQDENPAPKGRQRAVKKETKSLFTRMFGPIKYIDENLFTADALIATSEKHETSVPGFRDTLEEYLAEVSQLASSFTELIAEALDLPATALNQAFETPQQHKLKLIKYPAPPLSHDSDSGFQGVGAHKDSGFVTFLLQATSHHGLEVQNKEGQWIPAPPVPDSFVVNIGRALEALTGGVCTATTHRVSLRKENFIDANDNPLGARFSFPFFQGVSLDLSADTIDLVIPEHIRDLVKDEKVKSDAEATFNDMFKTRIGEGTFIARITSHQDVGQRWYPDILAKALKGQQDFVAQ</sequence>
<proteinExistence type="inferred from homology"/>
<dbReference type="GO" id="GO:0017000">
    <property type="term" value="P:antibiotic biosynthetic process"/>
    <property type="evidence" value="ECO:0007669"/>
    <property type="project" value="UniProtKB-ARBA"/>
</dbReference>
<dbReference type="AlphaFoldDB" id="A0AAD6MYK5"/>
<dbReference type="InterPro" id="IPR005123">
    <property type="entry name" value="Oxoglu/Fe-dep_dioxygenase_dom"/>
</dbReference>
<accession>A0AAD6MYK5</accession>
<reference evidence="4" key="1">
    <citation type="journal article" date="2023" name="IMA Fungus">
        <title>Comparative genomic study of the Penicillium genus elucidates a diverse pangenome and 15 lateral gene transfer events.</title>
        <authorList>
            <person name="Petersen C."/>
            <person name="Sorensen T."/>
            <person name="Nielsen M.R."/>
            <person name="Sondergaard T.E."/>
            <person name="Sorensen J.L."/>
            <person name="Fitzpatrick D.A."/>
            <person name="Frisvad J.C."/>
            <person name="Nielsen K.L."/>
        </authorList>
    </citation>
    <scope>NUCLEOTIDE SEQUENCE</scope>
    <source>
        <strain evidence="4">IBT 17514</strain>
    </source>
</reference>
<dbReference type="EMBL" id="JAQJAN010000003">
    <property type="protein sequence ID" value="KAJ5733618.1"/>
    <property type="molecule type" value="Genomic_DNA"/>
</dbReference>
<comment type="caution">
    <text evidence="4">The sequence shown here is derived from an EMBL/GenBank/DDBJ whole genome shotgun (WGS) entry which is preliminary data.</text>
</comment>
<dbReference type="GO" id="GO:0016491">
    <property type="term" value="F:oxidoreductase activity"/>
    <property type="evidence" value="ECO:0007669"/>
    <property type="project" value="UniProtKB-KW"/>
</dbReference>
<evidence type="ECO:0000313" key="4">
    <source>
        <dbReference type="EMBL" id="KAJ5733618.1"/>
    </source>
</evidence>
<dbReference type="InterPro" id="IPR000073">
    <property type="entry name" value="AB_hydrolase_1"/>
</dbReference>
<dbReference type="PROSITE" id="PS51471">
    <property type="entry name" value="FE2OG_OXY"/>
    <property type="match status" value="1"/>
</dbReference>
<dbReference type="SUPFAM" id="SSF53474">
    <property type="entry name" value="alpha/beta-Hydrolases"/>
    <property type="match status" value="1"/>
</dbReference>
<dbReference type="GO" id="GO:0072330">
    <property type="term" value="P:monocarboxylic acid biosynthetic process"/>
    <property type="evidence" value="ECO:0007669"/>
    <property type="project" value="UniProtKB-ARBA"/>
</dbReference>
<evidence type="ECO:0000313" key="5">
    <source>
        <dbReference type="Proteomes" id="UP001215712"/>
    </source>
</evidence>
<dbReference type="SUPFAM" id="SSF51197">
    <property type="entry name" value="Clavaminate synthase-like"/>
    <property type="match status" value="1"/>
</dbReference>
<keyword evidence="2" id="KW-0479">Metal-binding</keyword>
<comment type="similarity">
    <text evidence="1 2">Belongs to the iron/ascorbate-dependent oxidoreductase family.</text>
</comment>
<dbReference type="Gene3D" id="3.40.50.1820">
    <property type="entry name" value="alpha/beta hydrolase"/>
    <property type="match status" value="1"/>
</dbReference>
<dbReference type="InterPro" id="IPR029058">
    <property type="entry name" value="AB_hydrolase_fold"/>
</dbReference>
<dbReference type="Proteomes" id="UP001215712">
    <property type="component" value="Unassembled WGS sequence"/>
</dbReference>
<reference evidence="4" key="2">
    <citation type="submission" date="2023-01" db="EMBL/GenBank/DDBJ databases">
        <authorList>
            <person name="Petersen C."/>
        </authorList>
    </citation>
    <scope>NUCLEOTIDE SEQUENCE</scope>
    <source>
        <strain evidence="4">IBT 17514</strain>
    </source>
</reference>
<keyword evidence="5" id="KW-1185">Reference proteome</keyword>
<evidence type="ECO:0000259" key="3">
    <source>
        <dbReference type="PROSITE" id="PS51471"/>
    </source>
</evidence>